<evidence type="ECO:0000259" key="3">
    <source>
        <dbReference type="PROSITE" id="PS50887"/>
    </source>
</evidence>
<dbReference type="NCBIfam" id="TIGR00229">
    <property type="entry name" value="sensory_box"/>
    <property type="match status" value="1"/>
</dbReference>
<proteinExistence type="predicted"/>
<reference evidence="5" key="1">
    <citation type="submission" date="2018-07" db="EMBL/GenBank/DDBJ databases">
        <authorList>
            <person name="Safronova V.I."/>
            <person name="Chirak E.R."/>
            <person name="Sazanova A.L."/>
        </authorList>
    </citation>
    <scope>NUCLEOTIDE SEQUENCE [LARGE SCALE GENOMIC DNA]</scope>
    <source>
        <strain evidence="5">RCAM04685</strain>
    </source>
</reference>
<name>A0A370L4X8_9HYPH</name>
<evidence type="ECO:0000259" key="2">
    <source>
        <dbReference type="PROSITE" id="PS50883"/>
    </source>
</evidence>
<dbReference type="CDD" id="cd01949">
    <property type="entry name" value="GGDEF"/>
    <property type="match status" value="1"/>
</dbReference>
<organism evidence="4 5">
    <name type="scientific">Bosea caraganae</name>
    <dbReference type="NCBI Taxonomy" id="2763117"/>
    <lineage>
        <taxon>Bacteria</taxon>
        <taxon>Pseudomonadati</taxon>
        <taxon>Pseudomonadota</taxon>
        <taxon>Alphaproteobacteria</taxon>
        <taxon>Hyphomicrobiales</taxon>
        <taxon>Boseaceae</taxon>
        <taxon>Bosea</taxon>
    </lineage>
</organism>
<dbReference type="InterPro" id="IPR000160">
    <property type="entry name" value="GGDEF_dom"/>
</dbReference>
<evidence type="ECO:0000313" key="5">
    <source>
        <dbReference type="Proteomes" id="UP000255207"/>
    </source>
</evidence>
<dbReference type="PANTHER" id="PTHR44757:SF2">
    <property type="entry name" value="BIOFILM ARCHITECTURE MAINTENANCE PROTEIN MBAA"/>
    <property type="match status" value="1"/>
</dbReference>
<feature type="transmembrane region" description="Helical" evidence="1">
    <location>
        <begin position="36"/>
        <end position="55"/>
    </location>
</feature>
<dbReference type="Gene3D" id="3.20.20.450">
    <property type="entry name" value="EAL domain"/>
    <property type="match status" value="1"/>
</dbReference>
<dbReference type="InterPro" id="IPR035965">
    <property type="entry name" value="PAS-like_dom_sf"/>
</dbReference>
<dbReference type="NCBIfam" id="TIGR00254">
    <property type="entry name" value="GGDEF"/>
    <property type="match status" value="1"/>
</dbReference>
<dbReference type="Gene3D" id="3.30.70.270">
    <property type="match status" value="1"/>
</dbReference>
<evidence type="ECO:0000256" key="1">
    <source>
        <dbReference type="SAM" id="Phobius"/>
    </source>
</evidence>
<dbReference type="SMART" id="SM00267">
    <property type="entry name" value="GGDEF"/>
    <property type="match status" value="1"/>
</dbReference>
<sequence length="778" mass="84332">MHDDGLLRFGGEFRDTGREAAFQAARLPETLRQCRLIFLLSAVLNALFLISDWRFHGTPHFFVAVPARLAVVFVSIVCALLIRRVATFRRAEAVTLLWEGCVAVGVAFLVSSRSDLALFVVMLLPAIFYLVAPISFRWTLPFGAATSLLMLAGYLGGGPLPTTFIGLILILVMLNVALSLVVIHANRLRRLEWQATQSERAAKEALGESRAMIERLFMAVPIPLVVTSVLEGRFLRANDAALRYLGGRAEADLGSVTVSDMFVEPESRRELLRQLYQSEHVGEFEARIRDAGGTSRDALITATSLTLGQAPAVVAGIVDITERKAAEAQARWQATHDALTGLPNRLLFQERLQAALAALGEGATVSLFLIDLDDFKSVNDTLGHDAGDALLIEAAIRLSRHVEPDDLVARLGGDEFVVLSTRAFSPAAAQAKADLLLAALRVPVEHAGQAISARASLGIALAPQHDREPVELMKDADLALYRAKALGRNMAVIYEPDMRAAMNARVAICRELGEALAQDRILPFYQPQIVLATGAIDGFEALARWRHPQRGIVPAAAFQQALEDPETSQAIGDAILRQAIADLRGWLEAGIDVPRVWVNLAPGVFRDPSLPQKFLALLDAAGVPAERFGVEVTETVLLTRNGGDAERALKALRESGVRVALDDFGTGYASLTHLRRLPVDLIKIDRSFVRHLAEGGEDAAIVRAIINLAADMKLDVIAEGVESREQQEFLLGHGCGFGQGYRYSRPIAASRVPWLVRQGGLLPAEPALGARRDGIAAA</sequence>
<feature type="domain" description="GGDEF" evidence="3">
    <location>
        <begin position="363"/>
        <end position="496"/>
    </location>
</feature>
<feature type="transmembrane region" description="Helical" evidence="1">
    <location>
        <begin position="94"/>
        <end position="110"/>
    </location>
</feature>
<keyword evidence="1" id="KW-0472">Membrane</keyword>
<feature type="transmembrane region" description="Helical" evidence="1">
    <location>
        <begin position="61"/>
        <end position="82"/>
    </location>
</feature>
<feature type="domain" description="EAL" evidence="2">
    <location>
        <begin position="505"/>
        <end position="760"/>
    </location>
</feature>
<dbReference type="RefSeq" id="WP_114830390.1">
    <property type="nucleotide sequence ID" value="NZ_QQTO01000035.1"/>
</dbReference>
<comment type="caution">
    <text evidence="4">The sequence shown here is derived from an EMBL/GenBank/DDBJ whole genome shotgun (WGS) entry which is preliminary data.</text>
</comment>
<dbReference type="InterPro" id="IPR043128">
    <property type="entry name" value="Rev_trsase/Diguanyl_cyclase"/>
</dbReference>
<dbReference type="Gene3D" id="3.30.450.20">
    <property type="entry name" value="PAS domain"/>
    <property type="match status" value="1"/>
</dbReference>
<dbReference type="InterPro" id="IPR035919">
    <property type="entry name" value="EAL_sf"/>
</dbReference>
<keyword evidence="1" id="KW-0812">Transmembrane</keyword>
<gene>
    <name evidence="4" type="ORF">DWE98_16645</name>
</gene>
<dbReference type="InterPro" id="IPR029787">
    <property type="entry name" value="Nucleotide_cyclase"/>
</dbReference>
<evidence type="ECO:0000313" key="4">
    <source>
        <dbReference type="EMBL" id="RDJ23765.1"/>
    </source>
</evidence>
<protein>
    <submittedName>
        <fullName evidence="4">EAL domain-containing protein</fullName>
    </submittedName>
</protein>
<dbReference type="CDD" id="cd01948">
    <property type="entry name" value="EAL"/>
    <property type="match status" value="1"/>
</dbReference>
<dbReference type="SMART" id="SM00052">
    <property type="entry name" value="EAL"/>
    <property type="match status" value="1"/>
</dbReference>
<dbReference type="SUPFAM" id="SSF55785">
    <property type="entry name" value="PYP-like sensor domain (PAS domain)"/>
    <property type="match status" value="1"/>
</dbReference>
<keyword evidence="1" id="KW-1133">Transmembrane helix</keyword>
<accession>A0A370L4X8</accession>
<dbReference type="CDD" id="cd00130">
    <property type="entry name" value="PAS"/>
    <property type="match status" value="1"/>
</dbReference>
<dbReference type="Pfam" id="PF00990">
    <property type="entry name" value="GGDEF"/>
    <property type="match status" value="1"/>
</dbReference>
<dbReference type="PROSITE" id="PS50883">
    <property type="entry name" value="EAL"/>
    <property type="match status" value="1"/>
</dbReference>
<dbReference type="PROSITE" id="PS50887">
    <property type="entry name" value="GGDEF"/>
    <property type="match status" value="1"/>
</dbReference>
<dbReference type="PANTHER" id="PTHR44757">
    <property type="entry name" value="DIGUANYLATE CYCLASE DGCP"/>
    <property type="match status" value="1"/>
</dbReference>
<dbReference type="SUPFAM" id="SSF141868">
    <property type="entry name" value="EAL domain-like"/>
    <property type="match status" value="1"/>
</dbReference>
<dbReference type="AlphaFoldDB" id="A0A370L4X8"/>
<feature type="transmembrane region" description="Helical" evidence="1">
    <location>
        <begin position="116"/>
        <end position="132"/>
    </location>
</feature>
<dbReference type="Pfam" id="PF00563">
    <property type="entry name" value="EAL"/>
    <property type="match status" value="1"/>
</dbReference>
<dbReference type="InterPro" id="IPR001633">
    <property type="entry name" value="EAL_dom"/>
</dbReference>
<dbReference type="InterPro" id="IPR052155">
    <property type="entry name" value="Biofilm_reg_signaling"/>
</dbReference>
<dbReference type="SUPFAM" id="SSF55073">
    <property type="entry name" value="Nucleotide cyclase"/>
    <property type="match status" value="1"/>
</dbReference>
<dbReference type="Proteomes" id="UP000255207">
    <property type="component" value="Unassembled WGS sequence"/>
</dbReference>
<dbReference type="SMART" id="SM00091">
    <property type="entry name" value="PAS"/>
    <property type="match status" value="1"/>
</dbReference>
<dbReference type="InterPro" id="IPR000014">
    <property type="entry name" value="PAS"/>
</dbReference>
<keyword evidence="5" id="KW-1185">Reference proteome</keyword>
<dbReference type="OrthoDB" id="9814202at2"/>
<dbReference type="EMBL" id="QQTP01000008">
    <property type="protein sequence ID" value="RDJ23765.1"/>
    <property type="molecule type" value="Genomic_DNA"/>
</dbReference>